<proteinExistence type="predicted"/>
<keyword evidence="1" id="KW-1133">Transmembrane helix</keyword>
<dbReference type="OrthoDB" id="19329at2759"/>
<organism evidence="3 4">
    <name type="scientific">Carex littledalei</name>
    <dbReference type="NCBI Taxonomy" id="544730"/>
    <lineage>
        <taxon>Eukaryota</taxon>
        <taxon>Viridiplantae</taxon>
        <taxon>Streptophyta</taxon>
        <taxon>Embryophyta</taxon>
        <taxon>Tracheophyta</taxon>
        <taxon>Spermatophyta</taxon>
        <taxon>Magnoliopsida</taxon>
        <taxon>Liliopsida</taxon>
        <taxon>Poales</taxon>
        <taxon>Cyperaceae</taxon>
        <taxon>Cyperoideae</taxon>
        <taxon>Cariceae</taxon>
        <taxon>Carex</taxon>
        <taxon>Carex subgen. Euthyceras</taxon>
    </lineage>
</organism>
<comment type="caution">
    <text evidence="3">The sequence shown here is derived from an EMBL/GenBank/DDBJ whole genome shotgun (WGS) entry which is preliminary data.</text>
</comment>
<keyword evidence="1" id="KW-0472">Membrane</keyword>
<dbReference type="Proteomes" id="UP000623129">
    <property type="component" value="Unassembled WGS sequence"/>
</dbReference>
<gene>
    <name evidence="3" type="ORF">FCM35_KLT01283</name>
</gene>
<accession>A0A833R958</accession>
<feature type="signal peptide" evidence="2">
    <location>
        <begin position="1"/>
        <end position="33"/>
    </location>
</feature>
<feature type="transmembrane region" description="Helical" evidence="1">
    <location>
        <begin position="181"/>
        <end position="200"/>
    </location>
</feature>
<name>A0A833R958_9POAL</name>
<keyword evidence="2" id="KW-0732">Signal</keyword>
<sequence length="228" mass="25972">MARNRCSSHSRATQPIIFIFLVWICSLPSLSLAYRPGELVPMSRSGQYHGSRTVWHDVVGRYCPVFAVNKEVLMPIPKPVGFTGADPYKLSFQIGHEKVYVPWLYVINRKSPEVPMIDFHLKYSGNDIHGVTAKVIDMPHHYIQVHQDIKKNFWSPQQWPKFIIVRYTWEETSEIDVAGGFYVLFGSGLILSFILAIYVLQSSKDKLEKFVIDTVVDTSPEGGVAKVE</sequence>
<feature type="chain" id="PRO_5032395212" evidence="2">
    <location>
        <begin position="34"/>
        <end position="228"/>
    </location>
</feature>
<evidence type="ECO:0000313" key="3">
    <source>
        <dbReference type="EMBL" id="KAF3333592.1"/>
    </source>
</evidence>
<keyword evidence="4" id="KW-1185">Reference proteome</keyword>
<keyword evidence="1" id="KW-0812">Transmembrane</keyword>
<reference evidence="3" key="1">
    <citation type="submission" date="2020-01" db="EMBL/GenBank/DDBJ databases">
        <title>Genome sequence of Kobresia littledalei, the first chromosome-level genome in the family Cyperaceae.</title>
        <authorList>
            <person name="Qu G."/>
        </authorList>
    </citation>
    <scope>NUCLEOTIDE SEQUENCE</scope>
    <source>
        <strain evidence="3">C.B.Clarke</strain>
        <tissue evidence="3">Leaf</tissue>
    </source>
</reference>
<protein>
    <submittedName>
        <fullName evidence="3">Uncharacterized protein</fullName>
    </submittedName>
</protein>
<dbReference type="AlphaFoldDB" id="A0A833R958"/>
<evidence type="ECO:0000313" key="4">
    <source>
        <dbReference type="Proteomes" id="UP000623129"/>
    </source>
</evidence>
<dbReference type="EMBL" id="SWLB01000010">
    <property type="protein sequence ID" value="KAF3333592.1"/>
    <property type="molecule type" value="Genomic_DNA"/>
</dbReference>
<evidence type="ECO:0000256" key="2">
    <source>
        <dbReference type="SAM" id="SignalP"/>
    </source>
</evidence>
<dbReference type="PANTHER" id="PTHR36768:SF1">
    <property type="entry name" value="ATP-DEPENDENT HELICASE_DEOXYRIBONUCLEASE SUBUNIT B"/>
    <property type="match status" value="1"/>
</dbReference>
<dbReference type="PANTHER" id="PTHR36768">
    <property type="entry name" value="ATP-DEPENDENT HELICASE/DEOXYRIBONUCLEASE SUBUNIT B"/>
    <property type="match status" value="1"/>
</dbReference>
<evidence type="ECO:0000256" key="1">
    <source>
        <dbReference type="SAM" id="Phobius"/>
    </source>
</evidence>